<keyword evidence="5" id="KW-0540">Nuclease</keyword>
<dbReference type="InterPro" id="IPR043128">
    <property type="entry name" value="Rev_trsase/Diguanyl_cyclase"/>
</dbReference>
<dbReference type="InterPro" id="IPR043502">
    <property type="entry name" value="DNA/RNA_pol_sf"/>
</dbReference>
<dbReference type="Gene3D" id="3.30.70.270">
    <property type="match status" value="1"/>
</dbReference>
<dbReference type="EC" id="3.1.26.4" evidence="2"/>
<evidence type="ECO:0000256" key="1">
    <source>
        <dbReference type="ARBA" id="ARBA00010879"/>
    </source>
</evidence>
<evidence type="ECO:0000256" key="6">
    <source>
        <dbReference type="ARBA" id="ARBA00022759"/>
    </source>
</evidence>
<gene>
    <name evidence="10" type="primary">Ervk19_1</name>
    <name evidence="10" type="ORF">EURGUL_R15369</name>
</gene>
<dbReference type="AlphaFoldDB" id="A0A7L4DIK7"/>
<dbReference type="InterPro" id="IPR000477">
    <property type="entry name" value="RT_dom"/>
</dbReference>
<evidence type="ECO:0000256" key="3">
    <source>
        <dbReference type="ARBA" id="ARBA00022679"/>
    </source>
</evidence>
<dbReference type="PANTHER" id="PTHR41694">
    <property type="entry name" value="ENDOGENOUS RETROVIRUS GROUP K MEMBER POL PROTEIN"/>
    <property type="match status" value="1"/>
</dbReference>
<organism evidence="10 11">
    <name type="scientific">Eurystomus gularis</name>
    <dbReference type="NCBI Taxonomy" id="325343"/>
    <lineage>
        <taxon>Eukaryota</taxon>
        <taxon>Metazoa</taxon>
        <taxon>Chordata</taxon>
        <taxon>Craniata</taxon>
        <taxon>Vertebrata</taxon>
        <taxon>Euteleostomi</taxon>
        <taxon>Archelosauria</taxon>
        <taxon>Archosauria</taxon>
        <taxon>Dinosauria</taxon>
        <taxon>Saurischia</taxon>
        <taxon>Theropoda</taxon>
        <taxon>Coelurosauria</taxon>
        <taxon>Aves</taxon>
        <taxon>Neognathae</taxon>
        <taxon>Neoaves</taxon>
        <taxon>Telluraves</taxon>
        <taxon>Coraciimorphae</taxon>
        <taxon>Coraciiformes</taxon>
        <taxon>Coraciidae</taxon>
        <taxon>Eurystomus</taxon>
    </lineage>
</organism>
<keyword evidence="8" id="KW-0695">RNA-directed DNA polymerase</keyword>
<dbReference type="OrthoDB" id="6773263at2759"/>
<dbReference type="Gene3D" id="3.10.10.10">
    <property type="entry name" value="HIV Type 1 Reverse Transcriptase, subunit A, domain 1"/>
    <property type="match status" value="1"/>
</dbReference>
<reference evidence="10 11" key="1">
    <citation type="submission" date="2019-09" db="EMBL/GenBank/DDBJ databases">
        <title>Bird 10,000 Genomes (B10K) Project - Family phase.</title>
        <authorList>
            <person name="Zhang G."/>
        </authorList>
    </citation>
    <scope>NUCLEOTIDE SEQUENCE [LARGE SCALE GENOMIC DNA]</scope>
    <source>
        <strain evidence="10">B10K-DU-002-51</strain>
        <tissue evidence="10">Muscle</tissue>
    </source>
</reference>
<accession>A0A7L4DIK7</accession>
<dbReference type="EMBL" id="VZZY01017314">
    <property type="protein sequence ID" value="NXW62204.1"/>
    <property type="molecule type" value="Genomic_DNA"/>
</dbReference>
<evidence type="ECO:0000256" key="7">
    <source>
        <dbReference type="ARBA" id="ARBA00022801"/>
    </source>
</evidence>
<keyword evidence="7" id="KW-0378">Hydrolase</keyword>
<keyword evidence="11" id="KW-1185">Reference proteome</keyword>
<dbReference type="PROSITE" id="PS50878">
    <property type="entry name" value="RT_POL"/>
    <property type="match status" value="1"/>
</dbReference>
<dbReference type="Pfam" id="PF00078">
    <property type="entry name" value="RVT_1"/>
    <property type="match status" value="1"/>
</dbReference>
<feature type="non-terminal residue" evidence="10">
    <location>
        <position position="1"/>
    </location>
</feature>
<feature type="domain" description="Reverse transcriptase" evidence="9">
    <location>
        <begin position="1"/>
        <end position="99"/>
    </location>
</feature>
<evidence type="ECO:0000256" key="8">
    <source>
        <dbReference type="ARBA" id="ARBA00022918"/>
    </source>
</evidence>
<evidence type="ECO:0000256" key="2">
    <source>
        <dbReference type="ARBA" id="ARBA00012180"/>
    </source>
</evidence>
<protein>
    <recommendedName>
        <fullName evidence="2">ribonuclease H</fullName>
        <ecNumber evidence="2">3.1.26.4</ecNumber>
    </recommendedName>
</protein>
<comment type="caution">
    <text evidence="10">The sequence shown here is derived from an EMBL/GenBank/DDBJ whole genome shotgun (WGS) entry which is preliminary data.</text>
</comment>
<comment type="similarity">
    <text evidence="1">Belongs to the beta type-B retroviral polymerase family. HERV class-II K(HML-2) pol subfamily.</text>
</comment>
<evidence type="ECO:0000313" key="10">
    <source>
        <dbReference type="EMBL" id="NXW62204.1"/>
    </source>
</evidence>
<keyword evidence="3" id="KW-0808">Transferase</keyword>
<proteinExistence type="inferred from homology"/>
<dbReference type="SUPFAM" id="SSF56672">
    <property type="entry name" value="DNA/RNA polymerases"/>
    <property type="match status" value="1"/>
</dbReference>
<evidence type="ECO:0000259" key="9">
    <source>
        <dbReference type="PROSITE" id="PS50878"/>
    </source>
</evidence>
<dbReference type="Proteomes" id="UP000541249">
    <property type="component" value="Unassembled WGS sequence"/>
</dbReference>
<keyword evidence="6" id="KW-0255">Endonuclease</keyword>
<keyword evidence="4" id="KW-0548">Nucleotidyltransferase</keyword>
<name>A0A7L4DIK7_9AVES</name>
<dbReference type="GO" id="GO:0035613">
    <property type="term" value="F:RNA stem-loop binding"/>
    <property type="evidence" value="ECO:0007669"/>
    <property type="project" value="TreeGrafter"/>
</dbReference>
<dbReference type="GO" id="GO:0003964">
    <property type="term" value="F:RNA-directed DNA polymerase activity"/>
    <property type="evidence" value="ECO:0007669"/>
    <property type="project" value="UniProtKB-KW"/>
</dbReference>
<evidence type="ECO:0000256" key="5">
    <source>
        <dbReference type="ARBA" id="ARBA00022722"/>
    </source>
</evidence>
<feature type="non-terminal residue" evidence="10">
    <location>
        <position position="99"/>
    </location>
</feature>
<evidence type="ECO:0000313" key="11">
    <source>
        <dbReference type="Proteomes" id="UP000541249"/>
    </source>
</evidence>
<sequence length="99" mass="11482">MTTDLKDCFFTILLHPDDCYRFAFSVPVLNNDRPMQRYQWLVLPQGMKNSPTICQFVVSSALEPVRNQFPEAHIYHYMDDILIAAPMQALIEKVFATLT</sequence>
<evidence type="ECO:0000256" key="4">
    <source>
        <dbReference type="ARBA" id="ARBA00022695"/>
    </source>
</evidence>
<dbReference type="PANTHER" id="PTHR41694:SF3">
    <property type="entry name" value="RNA-DIRECTED DNA POLYMERASE-RELATED"/>
    <property type="match status" value="1"/>
</dbReference>
<dbReference type="GO" id="GO:0004523">
    <property type="term" value="F:RNA-DNA hybrid ribonuclease activity"/>
    <property type="evidence" value="ECO:0007669"/>
    <property type="project" value="UniProtKB-EC"/>
</dbReference>